<reference evidence="2" key="2">
    <citation type="submission" date="2020-06" db="EMBL/GenBank/DDBJ databases">
        <title>Helianthus annuus Genome sequencing and assembly Release 2.</title>
        <authorList>
            <person name="Gouzy J."/>
            <person name="Langlade N."/>
            <person name="Munos S."/>
        </authorList>
    </citation>
    <scope>NUCLEOTIDE SEQUENCE</scope>
    <source>
        <tissue evidence="2">Leaves</tissue>
    </source>
</reference>
<accession>A0A9K3NS00</accession>
<evidence type="ECO:0000256" key="1">
    <source>
        <dbReference type="SAM" id="MobiDB-lite"/>
    </source>
</evidence>
<keyword evidence="3" id="KW-1185">Reference proteome</keyword>
<sequence>MTSFRWALSKDSQRSGSLTLRRSVSPNFAISQLSITILPVSNSTIRNKALSMLDFPAPVLPTIPTLSLGGIEKDKPCSTDGSSGLYLKVTFSNFIDPEEGQPGGGRLSSITPGASDGNSI</sequence>
<gene>
    <name evidence="2" type="ORF">HanXRQr2_Chr04g0172421</name>
</gene>
<reference evidence="2" key="1">
    <citation type="journal article" date="2017" name="Nature">
        <title>The sunflower genome provides insights into oil metabolism, flowering and Asterid evolution.</title>
        <authorList>
            <person name="Badouin H."/>
            <person name="Gouzy J."/>
            <person name="Grassa C.J."/>
            <person name="Murat F."/>
            <person name="Staton S.E."/>
            <person name="Cottret L."/>
            <person name="Lelandais-Briere C."/>
            <person name="Owens G.L."/>
            <person name="Carrere S."/>
            <person name="Mayjonade B."/>
            <person name="Legrand L."/>
            <person name="Gill N."/>
            <person name="Kane N.C."/>
            <person name="Bowers J.E."/>
            <person name="Hubner S."/>
            <person name="Bellec A."/>
            <person name="Berard A."/>
            <person name="Berges H."/>
            <person name="Blanchet N."/>
            <person name="Boniface M.C."/>
            <person name="Brunel D."/>
            <person name="Catrice O."/>
            <person name="Chaidir N."/>
            <person name="Claudel C."/>
            <person name="Donnadieu C."/>
            <person name="Faraut T."/>
            <person name="Fievet G."/>
            <person name="Helmstetter N."/>
            <person name="King M."/>
            <person name="Knapp S.J."/>
            <person name="Lai Z."/>
            <person name="Le Paslier M.C."/>
            <person name="Lippi Y."/>
            <person name="Lorenzon L."/>
            <person name="Mandel J.R."/>
            <person name="Marage G."/>
            <person name="Marchand G."/>
            <person name="Marquand E."/>
            <person name="Bret-Mestries E."/>
            <person name="Morien E."/>
            <person name="Nambeesan S."/>
            <person name="Nguyen T."/>
            <person name="Pegot-Espagnet P."/>
            <person name="Pouilly N."/>
            <person name="Raftis F."/>
            <person name="Sallet E."/>
            <person name="Schiex T."/>
            <person name="Thomas J."/>
            <person name="Vandecasteele C."/>
            <person name="Vares D."/>
            <person name="Vear F."/>
            <person name="Vautrin S."/>
            <person name="Crespi M."/>
            <person name="Mangin B."/>
            <person name="Burke J.M."/>
            <person name="Salse J."/>
            <person name="Munos S."/>
            <person name="Vincourt P."/>
            <person name="Rieseberg L.H."/>
            <person name="Langlade N.B."/>
        </authorList>
    </citation>
    <scope>NUCLEOTIDE SEQUENCE</scope>
    <source>
        <tissue evidence="2">Leaves</tissue>
    </source>
</reference>
<protein>
    <submittedName>
        <fullName evidence="2">Uncharacterized protein</fullName>
    </submittedName>
</protein>
<organism evidence="2 3">
    <name type="scientific">Helianthus annuus</name>
    <name type="common">Common sunflower</name>
    <dbReference type="NCBI Taxonomy" id="4232"/>
    <lineage>
        <taxon>Eukaryota</taxon>
        <taxon>Viridiplantae</taxon>
        <taxon>Streptophyta</taxon>
        <taxon>Embryophyta</taxon>
        <taxon>Tracheophyta</taxon>
        <taxon>Spermatophyta</taxon>
        <taxon>Magnoliopsida</taxon>
        <taxon>eudicotyledons</taxon>
        <taxon>Gunneridae</taxon>
        <taxon>Pentapetalae</taxon>
        <taxon>asterids</taxon>
        <taxon>campanulids</taxon>
        <taxon>Asterales</taxon>
        <taxon>Asteraceae</taxon>
        <taxon>Asteroideae</taxon>
        <taxon>Heliantheae alliance</taxon>
        <taxon>Heliantheae</taxon>
        <taxon>Helianthus</taxon>
    </lineage>
</organism>
<dbReference type="Proteomes" id="UP000215914">
    <property type="component" value="Unassembled WGS sequence"/>
</dbReference>
<proteinExistence type="predicted"/>
<dbReference type="AlphaFoldDB" id="A0A9K3NS00"/>
<dbReference type="Gramene" id="mRNA:HanXRQr2_Chr04g0172421">
    <property type="protein sequence ID" value="mRNA:HanXRQr2_Chr04g0172421"/>
    <property type="gene ID" value="HanXRQr2_Chr04g0172421"/>
</dbReference>
<feature type="region of interest" description="Disordered" evidence="1">
    <location>
        <begin position="96"/>
        <end position="120"/>
    </location>
</feature>
<evidence type="ECO:0000313" key="2">
    <source>
        <dbReference type="EMBL" id="KAF5810679.1"/>
    </source>
</evidence>
<name>A0A9K3NS00_HELAN</name>
<evidence type="ECO:0000313" key="3">
    <source>
        <dbReference type="Proteomes" id="UP000215914"/>
    </source>
</evidence>
<dbReference type="EMBL" id="MNCJ02000319">
    <property type="protein sequence ID" value="KAF5810679.1"/>
    <property type="molecule type" value="Genomic_DNA"/>
</dbReference>
<feature type="compositionally biased region" description="Polar residues" evidence="1">
    <location>
        <begin position="108"/>
        <end position="120"/>
    </location>
</feature>
<comment type="caution">
    <text evidence="2">The sequence shown here is derived from an EMBL/GenBank/DDBJ whole genome shotgun (WGS) entry which is preliminary data.</text>
</comment>